<evidence type="ECO:0000256" key="1">
    <source>
        <dbReference type="SAM" id="MobiDB-lite"/>
    </source>
</evidence>
<dbReference type="AlphaFoldDB" id="A0A1V5ZR45"/>
<sequence>MFRHMNTDLLDRKSSPSDEKVNQMKDGDTILLHERKYTPQTISRIVNSIDNKKENNK</sequence>
<dbReference type="Proteomes" id="UP000485621">
    <property type="component" value="Unassembled WGS sequence"/>
</dbReference>
<accession>A0A1V5ZR45</accession>
<name>A0A1V5ZR45_9BACT</name>
<evidence type="ECO:0000313" key="2">
    <source>
        <dbReference type="EMBL" id="OQB42667.1"/>
    </source>
</evidence>
<organism evidence="2">
    <name type="scientific">candidate division CPR1 bacterium ADurb.Bin160</name>
    <dbReference type="NCBI Taxonomy" id="1852826"/>
    <lineage>
        <taxon>Bacteria</taxon>
        <taxon>candidate division CPR1</taxon>
    </lineage>
</organism>
<reference evidence="2" key="1">
    <citation type="submission" date="2017-02" db="EMBL/GenBank/DDBJ databases">
        <title>Delving into the versatile metabolic prowess of the omnipresent phylum Bacteroidetes.</title>
        <authorList>
            <person name="Nobu M.K."/>
            <person name="Mei R."/>
            <person name="Narihiro T."/>
            <person name="Kuroda K."/>
            <person name="Liu W.-T."/>
        </authorList>
    </citation>
    <scope>NUCLEOTIDE SEQUENCE</scope>
    <source>
        <strain evidence="2">ADurb.Bin160</strain>
    </source>
</reference>
<proteinExistence type="predicted"/>
<comment type="caution">
    <text evidence="2">The sequence shown here is derived from an EMBL/GenBank/DDBJ whole genome shotgun (WGS) entry which is preliminary data.</text>
</comment>
<dbReference type="EMBL" id="MWDB01000001">
    <property type="protein sequence ID" value="OQB42667.1"/>
    <property type="molecule type" value="Genomic_DNA"/>
</dbReference>
<feature type="region of interest" description="Disordered" evidence="1">
    <location>
        <begin position="1"/>
        <end position="26"/>
    </location>
</feature>
<gene>
    <name evidence="2" type="ORF">BWY04_00104</name>
</gene>
<protein>
    <submittedName>
        <fullName evidence="2">Uncharacterized protein</fullName>
    </submittedName>
</protein>